<dbReference type="InterPro" id="IPR011051">
    <property type="entry name" value="RmlC_Cupin_sf"/>
</dbReference>
<dbReference type="Gene3D" id="2.60.120.10">
    <property type="entry name" value="Jelly Rolls"/>
    <property type="match status" value="1"/>
</dbReference>
<reference evidence="1 2" key="1">
    <citation type="journal article" date="2013" name="Genome Biol. Evol.">
        <title>Genomes of Stigonematalean cyanobacteria (subsection V) and the evolution of oxygenic photosynthesis from prokaryotes to plastids.</title>
        <authorList>
            <person name="Dagan T."/>
            <person name="Roettger M."/>
            <person name="Stucken K."/>
            <person name="Landan G."/>
            <person name="Koch R."/>
            <person name="Major P."/>
            <person name="Gould S.B."/>
            <person name="Goremykin V.V."/>
            <person name="Rippka R."/>
            <person name="Tandeau de Marsac N."/>
            <person name="Gugger M."/>
            <person name="Lockhart P.J."/>
            <person name="Allen J.F."/>
            <person name="Brune I."/>
            <person name="Maus I."/>
            <person name="Puhler A."/>
            <person name="Martin W.F."/>
        </authorList>
    </citation>
    <scope>NUCLEOTIDE SEQUENCE [LARGE SCALE GENOMIC DNA]</scope>
    <source>
        <strain evidence="1 2">PCC 7110</strain>
    </source>
</reference>
<protein>
    <submittedName>
        <fullName evidence="1">Cupin 2 conserved barrel domain protein</fullName>
    </submittedName>
</protein>
<evidence type="ECO:0000313" key="1">
    <source>
        <dbReference type="EMBL" id="KYC40429.1"/>
    </source>
</evidence>
<dbReference type="InterPro" id="IPR014710">
    <property type="entry name" value="RmlC-like_jellyroll"/>
</dbReference>
<dbReference type="OrthoDB" id="9798709at2"/>
<dbReference type="STRING" id="128403.WA1_26840"/>
<keyword evidence="2" id="KW-1185">Reference proteome</keyword>
<comment type="caution">
    <text evidence="1">The sequence shown here is derived from an EMBL/GenBank/DDBJ whole genome shotgun (WGS) entry which is preliminary data.</text>
</comment>
<organism evidence="1 2">
    <name type="scientific">Scytonema hofmannii PCC 7110</name>
    <dbReference type="NCBI Taxonomy" id="128403"/>
    <lineage>
        <taxon>Bacteria</taxon>
        <taxon>Bacillati</taxon>
        <taxon>Cyanobacteriota</taxon>
        <taxon>Cyanophyceae</taxon>
        <taxon>Nostocales</taxon>
        <taxon>Scytonemataceae</taxon>
        <taxon>Scytonema</taxon>
    </lineage>
</organism>
<name>A0A139X6V0_9CYAN</name>
<dbReference type="AlphaFoldDB" id="A0A139X6V0"/>
<dbReference type="SUPFAM" id="SSF51182">
    <property type="entry name" value="RmlC-like cupins"/>
    <property type="match status" value="1"/>
</dbReference>
<proteinExistence type="predicted"/>
<evidence type="ECO:0000313" key="2">
    <source>
        <dbReference type="Proteomes" id="UP000076925"/>
    </source>
</evidence>
<gene>
    <name evidence="1" type="ORF">WA1_26840</name>
</gene>
<dbReference type="RefSeq" id="WP_017749553.1">
    <property type="nucleotide sequence ID" value="NZ_KQ976354.1"/>
</dbReference>
<dbReference type="EMBL" id="ANNX02000029">
    <property type="protein sequence ID" value="KYC40429.1"/>
    <property type="molecule type" value="Genomic_DNA"/>
</dbReference>
<dbReference type="Proteomes" id="UP000076925">
    <property type="component" value="Unassembled WGS sequence"/>
</dbReference>
<sequence length="428" mass="49240">MFIVNTDTVVKVDPNNPPNYHQGNPLQKLLNLMEQTQFAVEREFYLMEHAQYLFPFEWLSIYGPSGNQADIVEPVRQDNKEDFQKQNIRDFRSTDTFLIRGLVRVGDWVVPFLRVSYRGGPDSKLSVASDSKLGEKIKLWIKVGDVATPSLISVPYNPVSDRYEVELWGYPGSDLSNQLDTKGRKAIERLELQVRTDLVHGDMSAFVRRSELNGKHVEDIDPKNTMHPILPLHIELAWANFNEQAWDAQNGANYHYEFNMILRGWDNYLETGISSSPHSGPGFLEYRNLLSNYGRKSQKLGDRDRNGNRINELGRLLNPWSFNAFDSKNHGSDSEPFFAVNYVDLNILKPGCGIGLHRHRDNQEIFFLVNGQGFMVMGDWCKMPRRERCFEIRTFRPGYLTMLKPGNLHGLMNSTDQDMTLFSFGGYD</sequence>
<accession>A0A139X6V0</accession>